<gene>
    <name evidence="11" type="ORF">IFM89_030025</name>
</gene>
<dbReference type="GO" id="GO:0004252">
    <property type="term" value="F:serine-type endopeptidase activity"/>
    <property type="evidence" value="ECO:0007669"/>
    <property type="project" value="UniProtKB-UniRule"/>
</dbReference>
<dbReference type="InterPro" id="IPR000209">
    <property type="entry name" value="Peptidase_S8/S53_dom"/>
</dbReference>
<keyword evidence="5 7" id="KW-0720">Serine protease</keyword>
<dbReference type="Pfam" id="PF00082">
    <property type="entry name" value="Peptidase_S8"/>
    <property type="match status" value="1"/>
</dbReference>
<dbReference type="Pfam" id="PF05922">
    <property type="entry name" value="Inhibitor_I9"/>
    <property type="match status" value="1"/>
</dbReference>
<dbReference type="Gene3D" id="3.50.30.30">
    <property type="match status" value="1"/>
</dbReference>
<dbReference type="InterPro" id="IPR036852">
    <property type="entry name" value="Peptidase_S8/S53_dom_sf"/>
</dbReference>
<dbReference type="InterPro" id="IPR045051">
    <property type="entry name" value="SBT"/>
</dbReference>
<evidence type="ECO:0000256" key="2">
    <source>
        <dbReference type="ARBA" id="ARBA00022670"/>
    </source>
</evidence>
<dbReference type="GO" id="GO:0006508">
    <property type="term" value="P:proteolysis"/>
    <property type="evidence" value="ECO:0007669"/>
    <property type="project" value="UniProtKB-KW"/>
</dbReference>
<feature type="active site" description="Charge relay system" evidence="6 7">
    <location>
        <position position="161"/>
    </location>
</feature>
<feature type="active site" description="Charge relay system" evidence="6 7">
    <location>
        <position position="573"/>
    </location>
</feature>
<keyword evidence="12" id="KW-1185">Reference proteome</keyword>
<accession>A0A835IT26</accession>
<dbReference type="PROSITE" id="PS51892">
    <property type="entry name" value="SUBTILASE"/>
    <property type="match status" value="1"/>
</dbReference>
<keyword evidence="3" id="KW-0732">Signal</keyword>
<dbReference type="CDD" id="cd02120">
    <property type="entry name" value="PA_subtilisin_like"/>
    <property type="match status" value="1"/>
</dbReference>
<dbReference type="SUPFAM" id="SSF52743">
    <property type="entry name" value="Subtilisin-like"/>
    <property type="match status" value="1"/>
</dbReference>
<dbReference type="Gene3D" id="3.40.50.200">
    <property type="entry name" value="Peptidase S8/S53 domain"/>
    <property type="match status" value="3"/>
</dbReference>
<evidence type="ECO:0000256" key="3">
    <source>
        <dbReference type="ARBA" id="ARBA00022729"/>
    </source>
</evidence>
<proteinExistence type="inferred from homology"/>
<dbReference type="Proteomes" id="UP000631114">
    <property type="component" value="Unassembled WGS sequence"/>
</dbReference>
<dbReference type="InterPro" id="IPR010259">
    <property type="entry name" value="S8pro/Inhibitor_I9"/>
</dbReference>
<organism evidence="11 12">
    <name type="scientific">Coptis chinensis</name>
    <dbReference type="NCBI Taxonomy" id="261450"/>
    <lineage>
        <taxon>Eukaryota</taxon>
        <taxon>Viridiplantae</taxon>
        <taxon>Streptophyta</taxon>
        <taxon>Embryophyta</taxon>
        <taxon>Tracheophyta</taxon>
        <taxon>Spermatophyta</taxon>
        <taxon>Magnoliopsida</taxon>
        <taxon>Ranunculales</taxon>
        <taxon>Ranunculaceae</taxon>
        <taxon>Coptidoideae</taxon>
        <taxon>Coptis</taxon>
    </lineage>
</organism>
<evidence type="ECO:0000313" key="12">
    <source>
        <dbReference type="Proteomes" id="UP000631114"/>
    </source>
</evidence>
<feature type="active site" description="Charge relay system" evidence="6 7">
    <location>
        <position position="229"/>
    </location>
</feature>
<feature type="region of interest" description="Disordered" evidence="8">
    <location>
        <begin position="209"/>
        <end position="236"/>
    </location>
</feature>
<evidence type="ECO:0000256" key="4">
    <source>
        <dbReference type="ARBA" id="ARBA00022801"/>
    </source>
</evidence>
<feature type="domain" description="Peptidase S8/S53" evidence="9">
    <location>
        <begin position="152"/>
        <end position="577"/>
    </location>
</feature>
<reference evidence="11 12" key="1">
    <citation type="submission" date="2020-10" db="EMBL/GenBank/DDBJ databases">
        <title>The Coptis chinensis genome and diversification of protoberbering-type alkaloids.</title>
        <authorList>
            <person name="Wang B."/>
            <person name="Shu S."/>
            <person name="Song C."/>
            <person name="Liu Y."/>
        </authorList>
    </citation>
    <scope>NUCLEOTIDE SEQUENCE [LARGE SCALE GENOMIC DNA]</scope>
    <source>
        <strain evidence="11">HL-2020</strain>
        <tissue evidence="11">Leaf</tissue>
    </source>
</reference>
<evidence type="ECO:0000313" key="11">
    <source>
        <dbReference type="EMBL" id="KAF9622167.1"/>
    </source>
</evidence>
<dbReference type="PRINTS" id="PR00723">
    <property type="entry name" value="SUBTILISIN"/>
</dbReference>
<dbReference type="InterPro" id="IPR015500">
    <property type="entry name" value="Peptidase_S8_subtilisin-rel"/>
</dbReference>
<sequence>MEVTTRNSQMRYVDSPPLPITSVVWSDRHMTSSSTFLPPESRNGDKDLYIIQINKVLKPTVFLEFKTWYVSILDKISTRERPKLLHLYDKVFYGFSASLSPQEVEYMKKLREVVGVFPNDFIEVHTTHTPQFLGLLRKGDVVGRLLEESNYGSDVIIGVLDTGVWPESESFHDEGIGPIPPKWKGVCVEGHNFTRNLCNRKLIGARYFNSGRSPNEPQGDDSARDTTGHGTHTCSTAAGSVVPNASLFGTIDILEAYEKAVQDGVDVISFSIGSITRKRYHEDPISIAQFGAMKHNVLVSASAGNEGATENNHKNPTPYLSRLKFPRKSTDAIRVPNYQTRNIDAISGPLPGSLSNISPWVITVGAGTNDRKFPADLILANGTVFPGASIYGGPSLPEKTPFLLVYAGKYKPSVGSFLVSMNPKLVSGNIIVFEGRYTKEVFNLGGVVKDAGGVGMVIADMSDQGGELPHIAQVLPTVVITSSTAQNLLSYLTTSEDPHATIVSHGTQLNVKPSPLVAGFSSRGPNMESKFIMKPDLIAPGVNILAAWPDGLGPSTVPSDTRNVHFNILSGTSMAAPTFQGSRHC</sequence>
<evidence type="ECO:0000256" key="5">
    <source>
        <dbReference type="ARBA" id="ARBA00022825"/>
    </source>
</evidence>
<evidence type="ECO:0000256" key="7">
    <source>
        <dbReference type="PROSITE-ProRule" id="PRU01240"/>
    </source>
</evidence>
<dbReference type="InterPro" id="IPR037045">
    <property type="entry name" value="S8pro/Inhibitor_I9_sf"/>
</dbReference>
<evidence type="ECO:0000256" key="6">
    <source>
        <dbReference type="PIRSR" id="PIRSR615500-1"/>
    </source>
</evidence>
<dbReference type="PANTHER" id="PTHR10795">
    <property type="entry name" value="PROPROTEIN CONVERTASE SUBTILISIN/KEXIN"/>
    <property type="match status" value="1"/>
</dbReference>
<evidence type="ECO:0000259" key="9">
    <source>
        <dbReference type="Pfam" id="PF00082"/>
    </source>
</evidence>
<name>A0A835IT26_9MAGN</name>
<keyword evidence="2 7" id="KW-0645">Protease</keyword>
<keyword evidence="4 7" id="KW-0378">Hydrolase</keyword>
<evidence type="ECO:0000256" key="1">
    <source>
        <dbReference type="ARBA" id="ARBA00011073"/>
    </source>
</evidence>
<evidence type="ECO:0000259" key="10">
    <source>
        <dbReference type="Pfam" id="PF05922"/>
    </source>
</evidence>
<dbReference type="Gene3D" id="3.30.70.80">
    <property type="entry name" value="Peptidase S8 propeptide/proteinase inhibitor I9"/>
    <property type="match status" value="1"/>
</dbReference>
<dbReference type="AlphaFoldDB" id="A0A835IT26"/>
<dbReference type="EMBL" id="JADFTS010000002">
    <property type="protein sequence ID" value="KAF9622167.1"/>
    <property type="molecule type" value="Genomic_DNA"/>
</dbReference>
<comment type="caution">
    <text evidence="11">The sequence shown here is derived from an EMBL/GenBank/DDBJ whole genome shotgun (WGS) entry which is preliminary data.</text>
</comment>
<evidence type="ECO:0000256" key="8">
    <source>
        <dbReference type="SAM" id="MobiDB-lite"/>
    </source>
</evidence>
<dbReference type="OrthoDB" id="10256524at2759"/>
<feature type="domain" description="Inhibitor I9" evidence="10">
    <location>
        <begin position="49"/>
        <end position="125"/>
    </location>
</feature>
<protein>
    <submittedName>
        <fullName evidence="11">Uncharacterized protein</fullName>
    </submittedName>
</protein>
<comment type="similarity">
    <text evidence="1 7">Belongs to the peptidase S8 family.</text>
</comment>